<keyword evidence="4 10" id="KW-0378">Hydrolase</keyword>
<dbReference type="GO" id="GO:0009338">
    <property type="term" value="C:exodeoxyribonuclease V complex"/>
    <property type="evidence" value="ECO:0007669"/>
    <property type="project" value="InterPro"/>
</dbReference>
<evidence type="ECO:0000256" key="8">
    <source>
        <dbReference type="ARBA" id="ARBA00023125"/>
    </source>
</evidence>
<comment type="miscellaneous">
    <text evidence="10">In the RecBCD complex, RecB has a slow 3'-5' helicase, an exonuclease activity and loads RecA onto ssDNA, RecD has a fast 5'-3' helicase activity, while RecC stimulates the ATPase and processivity of the RecB helicase and contributes to recognition of the Chi site.</text>
</comment>
<evidence type="ECO:0000256" key="1">
    <source>
        <dbReference type="ARBA" id="ARBA00022722"/>
    </source>
</evidence>
<dbReference type="GO" id="GO:0003677">
    <property type="term" value="F:DNA binding"/>
    <property type="evidence" value="ECO:0007669"/>
    <property type="project" value="UniProtKB-UniRule"/>
</dbReference>
<keyword evidence="3 10" id="KW-0227">DNA damage</keyword>
<dbReference type="Gene3D" id="3.40.50.300">
    <property type="entry name" value="P-loop containing nucleotide triphosphate hydrolases"/>
    <property type="match status" value="1"/>
</dbReference>
<dbReference type="Gene3D" id="1.10.486.10">
    <property type="entry name" value="PCRA, domain 4"/>
    <property type="match status" value="1"/>
</dbReference>
<evidence type="ECO:0000259" key="11">
    <source>
        <dbReference type="Pfam" id="PF17946"/>
    </source>
</evidence>
<dbReference type="Gene3D" id="1.10.10.160">
    <property type="match status" value="1"/>
</dbReference>
<dbReference type="Pfam" id="PF17946">
    <property type="entry name" value="RecC_C"/>
    <property type="match status" value="1"/>
</dbReference>
<evidence type="ECO:0000256" key="2">
    <source>
        <dbReference type="ARBA" id="ARBA00022741"/>
    </source>
</evidence>
<evidence type="ECO:0000313" key="12">
    <source>
        <dbReference type="EMBL" id="AEG31300.1"/>
    </source>
</evidence>
<dbReference type="KEGG" id="tcy:Thicy_0527"/>
<feature type="domain" description="RecC C-terminal" evidence="11">
    <location>
        <begin position="788"/>
        <end position="1005"/>
    </location>
</feature>
<keyword evidence="1 10" id="KW-0540">Nuclease</keyword>
<evidence type="ECO:0000256" key="7">
    <source>
        <dbReference type="ARBA" id="ARBA00022840"/>
    </source>
</evidence>
<organism evidence="12 13">
    <name type="scientific">Thiomicrospira cyclica (strain DSM 14477 / JCM 11371 / ALM1)</name>
    <name type="common">Thioalkalimicrobium cyclicum</name>
    <dbReference type="NCBI Taxonomy" id="717773"/>
    <lineage>
        <taxon>Bacteria</taxon>
        <taxon>Pseudomonadati</taxon>
        <taxon>Pseudomonadota</taxon>
        <taxon>Gammaproteobacteria</taxon>
        <taxon>Thiotrichales</taxon>
        <taxon>Piscirickettsiaceae</taxon>
        <taxon>Thiomicrospira</taxon>
    </lineage>
</organism>
<dbReference type="HOGENOM" id="CLU_007513_1_0_6"/>
<dbReference type="eggNOG" id="COG1330">
    <property type="taxonomic scope" value="Bacteria"/>
</dbReference>
<keyword evidence="7 10" id="KW-0067">ATP-binding</keyword>
<comment type="subunit">
    <text evidence="10">Heterotrimer of RecB, RecC and RecD. All subunits contribute to DNA-binding.</text>
</comment>
<evidence type="ECO:0000256" key="10">
    <source>
        <dbReference type="HAMAP-Rule" id="MF_01486"/>
    </source>
</evidence>
<dbReference type="PANTHER" id="PTHR30591">
    <property type="entry name" value="RECBCD ENZYME SUBUNIT RECC"/>
    <property type="match status" value="1"/>
</dbReference>
<evidence type="ECO:0000256" key="3">
    <source>
        <dbReference type="ARBA" id="ARBA00022763"/>
    </source>
</evidence>
<dbReference type="SUPFAM" id="SSF52540">
    <property type="entry name" value="P-loop containing nucleoside triphosphate hydrolases"/>
    <property type="match status" value="2"/>
</dbReference>
<proteinExistence type="inferred from homology"/>
<keyword evidence="8 10" id="KW-0238">DNA-binding</keyword>
<evidence type="ECO:0000313" key="13">
    <source>
        <dbReference type="Proteomes" id="UP000009232"/>
    </source>
</evidence>
<dbReference type="PIRSF" id="PIRSF000980">
    <property type="entry name" value="RecC"/>
    <property type="match status" value="1"/>
</dbReference>
<name>F6DBR4_THICA</name>
<dbReference type="InterPro" id="IPR013986">
    <property type="entry name" value="DExx_box_DNA_helicase_dom_sf"/>
</dbReference>
<sequence>MFTLHTSNKTENLLAHLNKVFELQPLSTPFAREVFLIQSQGMERWLSQRIADAFGVCANVDFLFPGKFYNQIAQAIDSNLDSQFFEREQLIWRLDARLQDLSHADLQPLQSYLQGDQLAIKRFGLAQQLAQVFDQYQLMRPDLLASWQKNQTATTHPTEIWQRRLWLDLIADTDQPHRGKAWLQVIERLKQAPAGDTAAFALPERISVFGLTTMPPLLLDFLHALARHTQVHLYLMQPCEHYWGDIRSGKQMRIERLQPEQLAQIGEINHPLLSLLGQQGREFQQMILERGELDWEFDSFEAFGDESSPATAPTALTSLQNSLLNGQLNGKIPVTDDSIQLVSCHSPMRELEVLKDALLKQLDEDPSLELRDILVMAPDISVYEPFISAVFDNNTATTDTATSQLPFRYAIADRSLRSSNELLDTLINLLNLLSSRFEWHSVLDILERESVYPCFDLDASSLSSIRRWVADTHIRWGRNAEHRAQLQLPALEQNTWHAGLAQMMWGYVKQGTGIEIEGSAAQALGGLDAFVREVLFDYAERCAKPLTVQAWSKLLLNLIDKTLQDNAYNQLTPLREMIQKLAEMPSDASYPLSVIVRWLDLAAGEHKTSQGFLAGQLTFCSMLPMRSIPFKVIAILGLNDGDFPKIDRHPSFDLMGLAGQFRQGDRSARRDDRYQFLDALLSARHRLYISYIGQSIKTNADLAPSVVVSELLDTLDISPIKHPLHGFSQAYFAPVGTLSNGLRTYKTEASRIAQAFAQSQRFQRAPRWWQDVINAQQSAETQQPGLLIDELIRFARDPQMYFMQTVIGIRYDEIEQQQTASEPFALDALENYNLNQRLLKAKLTGDAQLDQLTSRLHQSGEWLSGTFGQIKLKQQLTDLAPIAELVQNTLNQIGEEQPAYWLSLDLAKEQLQGWLKHHAKGQVYFRYAQLKPKDYVQAWLWHLTSDLPTWLIGLENKNPVAHQFTPLAESDRLAQLNAWSALYKNGLSQPSPLIIEAAWAYVSAKKPEKAEEEARNQINEKVAGRKDWVTKTTHPPKPEMALLYQGMSVNELYSDEFLELTEKLIQPIWQALNASNTAEETHNDSF</sequence>
<comment type="function">
    <text evidence="10">A helicase/nuclease that prepares dsDNA breaks (DSB) for recombinational DNA repair. Binds to DSBs and unwinds DNA via a highly rapid and processive ATP-dependent bidirectional helicase activity. Unwinds dsDNA until it encounters a Chi (crossover hotspot instigator) sequence from the 3' direction. Cuts ssDNA a few nucleotides 3' to the Chi site. The properties and activities of the enzyme are changed at Chi. The Chi-altered holoenzyme produces a long 3'-ssDNA overhang and facilitates RecA-binding to the ssDNA for homologous DNA recombination and repair. Holoenzyme degrades any linearized DNA that is unable to undergo homologous recombination. In the holoenzyme this subunit recognizes the wild-type Chi sequence, and when added to isolated RecB increases its ATP-dependent helicase processivity.</text>
</comment>
<dbReference type="PANTHER" id="PTHR30591:SF1">
    <property type="entry name" value="RECBCD ENZYME SUBUNIT RECC"/>
    <property type="match status" value="1"/>
</dbReference>
<dbReference type="InterPro" id="IPR006697">
    <property type="entry name" value="RecC"/>
</dbReference>
<dbReference type="AlphaFoldDB" id="F6DBR4"/>
<dbReference type="RefSeq" id="WP_013835081.1">
    <property type="nucleotide sequence ID" value="NC_015581.1"/>
</dbReference>
<evidence type="ECO:0000256" key="5">
    <source>
        <dbReference type="ARBA" id="ARBA00022806"/>
    </source>
</evidence>
<dbReference type="HAMAP" id="MF_01486">
    <property type="entry name" value="RecC"/>
    <property type="match status" value="1"/>
</dbReference>
<accession>F6DBR4</accession>
<dbReference type="GO" id="GO:0008854">
    <property type="term" value="F:exodeoxyribonuclease V activity"/>
    <property type="evidence" value="ECO:0007669"/>
    <property type="project" value="InterPro"/>
</dbReference>
<dbReference type="NCBIfam" id="TIGR01450">
    <property type="entry name" value="recC"/>
    <property type="match status" value="1"/>
</dbReference>
<dbReference type="Gene3D" id="1.10.10.990">
    <property type="match status" value="1"/>
</dbReference>
<comment type="similarity">
    <text evidence="10">Belongs to the RecC family.</text>
</comment>
<dbReference type="GO" id="GO:0005524">
    <property type="term" value="F:ATP binding"/>
    <property type="evidence" value="ECO:0007669"/>
    <property type="project" value="UniProtKB-UniRule"/>
</dbReference>
<dbReference type="GO" id="GO:0000724">
    <property type="term" value="P:double-strand break repair via homologous recombination"/>
    <property type="evidence" value="ECO:0007669"/>
    <property type="project" value="UniProtKB-UniRule"/>
</dbReference>
<dbReference type="InterPro" id="IPR041500">
    <property type="entry name" value="RecC_C"/>
</dbReference>
<gene>
    <name evidence="10" type="primary">recC</name>
    <name evidence="12" type="ordered locus">Thicy_0527</name>
</gene>
<dbReference type="InterPro" id="IPR011335">
    <property type="entry name" value="Restrct_endonuc-II-like"/>
</dbReference>
<dbReference type="OrthoDB" id="9762834at2"/>
<dbReference type="EMBL" id="CP002776">
    <property type="protein sequence ID" value="AEG31300.1"/>
    <property type="molecule type" value="Genomic_DNA"/>
</dbReference>
<keyword evidence="13" id="KW-1185">Reference proteome</keyword>
<keyword evidence="5 10" id="KW-0347">Helicase</keyword>
<dbReference type="Gene3D" id="3.40.50.10930">
    <property type="match status" value="1"/>
</dbReference>
<evidence type="ECO:0000256" key="9">
    <source>
        <dbReference type="ARBA" id="ARBA00023204"/>
    </source>
</evidence>
<evidence type="ECO:0000256" key="6">
    <source>
        <dbReference type="ARBA" id="ARBA00022839"/>
    </source>
</evidence>
<keyword evidence="9 10" id="KW-0234">DNA repair</keyword>
<evidence type="ECO:0000256" key="4">
    <source>
        <dbReference type="ARBA" id="ARBA00022801"/>
    </source>
</evidence>
<dbReference type="InterPro" id="IPR027417">
    <property type="entry name" value="P-loop_NTPase"/>
</dbReference>
<dbReference type="STRING" id="717773.Thicy_0527"/>
<dbReference type="Proteomes" id="UP000009232">
    <property type="component" value="Chromosome"/>
</dbReference>
<protein>
    <recommendedName>
        <fullName evidence="10">RecBCD enzyme subunit RecC</fullName>
    </recommendedName>
    <alternativeName>
        <fullName evidence="10">Exonuclease V subunit RecC</fullName>
        <shortName evidence="10">ExoV subunit RecC</shortName>
    </alternativeName>
    <alternativeName>
        <fullName evidence="10">Helicase/nuclease RecBCD subunit RecC</fullName>
    </alternativeName>
</protein>
<dbReference type="Pfam" id="PF04257">
    <property type="entry name" value="Exonuc_V_gamma"/>
    <property type="match status" value="1"/>
</dbReference>
<keyword evidence="6 10" id="KW-0269">Exonuclease</keyword>
<reference evidence="12 13" key="1">
    <citation type="submission" date="2011-05" db="EMBL/GenBank/DDBJ databases">
        <title>Complete sequence of Thioalkalimicrobium cyclicum ALM1.</title>
        <authorList>
            <consortium name="US DOE Joint Genome Institute"/>
            <person name="Lucas S."/>
            <person name="Han J."/>
            <person name="Lapidus A."/>
            <person name="Cheng J.-F."/>
            <person name="Goodwin L."/>
            <person name="Pitluck S."/>
            <person name="Peters L."/>
            <person name="Mikhailova N."/>
            <person name="Davenport K."/>
            <person name="Han C."/>
            <person name="Tapia R."/>
            <person name="Land M."/>
            <person name="Hauser L."/>
            <person name="Kyrpides N."/>
            <person name="Ivanova N."/>
            <person name="Pagani I."/>
            <person name="Kappler U."/>
            <person name="Woyke T."/>
        </authorList>
    </citation>
    <scope>NUCLEOTIDE SEQUENCE [LARGE SCALE GENOMIC DNA]</scope>
    <source>
        <strain evidence="13">DSM 14477 / JCM 11371 / ALM1</strain>
    </source>
</reference>
<dbReference type="SUPFAM" id="SSF52980">
    <property type="entry name" value="Restriction endonuclease-like"/>
    <property type="match status" value="1"/>
</dbReference>
<dbReference type="GO" id="GO:0003678">
    <property type="term" value="F:DNA helicase activity"/>
    <property type="evidence" value="ECO:0007669"/>
    <property type="project" value="UniProtKB-UniRule"/>
</dbReference>
<keyword evidence="2 10" id="KW-0547">Nucleotide-binding</keyword>